<dbReference type="RefSeq" id="WP_153735710.1">
    <property type="nucleotide sequence ID" value="NZ_WJNG01000003.1"/>
</dbReference>
<keyword evidence="2" id="KW-1185">Reference proteome</keyword>
<name>A0A6A8DGP0_9BACI</name>
<evidence type="ECO:0000313" key="2">
    <source>
        <dbReference type="Proteomes" id="UP000799092"/>
    </source>
</evidence>
<protein>
    <submittedName>
        <fullName evidence="1">Uncharacterized protein</fullName>
    </submittedName>
</protein>
<organism evidence="1 2">
    <name type="scientific">Aquibacillus halophilus</name>
    <dbReference type="NCBI Taxonomy" id="930132"/>
    <lineage>
        <taxon>Bacteria</taxon>
        <taxon>Bacillati</taxon>
        <taxon>Bacillota</taxon>
        <taxon>Bacilli</taxon>
        <taxon>Bacillales</taxon>
        <taxon>Bacillaceae</taxon>
        <taxon>Aquibacillus</taxon>
    </lineage>
</organism>
<comment type="caution">
    <text evidence="1">The sequence shown here is derived from an EMBL/GenBank/DDBJ whole genome shotgun (WGS) entry which is preliminary data.</text>
</comment>
<reference evidence="1" key="1">
    <citation type="submission" date="2019-11" db="EMBL/GenBank/DDBJ databases">
        <authorList>
            <person name="Li J."/>
        </authorList>
    </citation>
    <scope>NUCLEOTIDE SEQUENCE</scope>
    <source>
        <strain evidence="1">B6B</strain>
    </source>
</reference>
<proteinExistence type="predicted"/>
<dbReference type="EMBL" id="WJNG01000003">
    <property type="protein sequence ID" value="MRH42057.1"/>
    <property type="molecule type" value="Genomic_DNA"/>
</dbReference>
<dbReference type="AlphaFoldDB" id="A0A6A8DGP0"/>
<sequence length="94" mass="11291">MLFDIYSHLVKLYNTPDYDRLYIQVSEIFENLFSEQSRDYNGHLYRDFLDVVMSNNMMSRILYKLLQKPLGFRPYNELLATAWNNVKIELKGTD</sequence>
<accession>A0A6A8DGP0</accession>
<evidence type="ECO:0000313" key="1">
    <source>
        <dbReference type="EMBL" id="MRH42057.1"/>
    </source>
</evidence>
<dbReference type="Proteomes" id="UP000799092">
    <property type="component" value="Unassembled WGS sequence"/>
</dbReference>
<gene>
    <name evidence="1" type="ORF">GH741_05130</name>
</gene>